<dbReference type="EMBL" id="RCMK01000015">
    <property type="protein sequence ID" value="KAG2954336.1"/>
    <property type="molecule type" value="Genomic_DNA"/>
</dbReference>
<keyword evidence="3" id="KW-0813">Transport</keyword>
<protein>
    <submittedName>
        <fullName evidence="12">Uncharacterized protein</fullName>
    </submittedName>
</protein>
<keyword evidence="9" id="KW-0496">Mitochondrion</keyword>
<keyword evidence="4" id="KW-0679">Respiratory chain</keyword>
<sequence>MPPSVNLVKFWSKFGPEFGRTTRHLSPYEVHPVRSLITTLPYKTIRKIKENGLVLIPATVLLVGTVKAKWSPLSATLFSLQSGMQDLKERDQQSFLRERGGEIVAAGSQADEAASGRRAAVWPRGLVKSGLEEISMSEAPIV</sequence>
<dbReference type="Proteomes" id="UP000736787">
    <property type="component" value="Unassembled WGS sequence"/>
</dbReference>
<evidence type="ECO:0000256" key="7">
    <source>
        <dbReference type="ARBA" id="ARBA00022982"/>
    </source>
</evidence>
<evidence type="ECO:0000256" key="6">
    <source>
        <dbReference type="ARBA" id="ARBA00022792"/>
    </source>
</evidence>
<name>A0A8T1CAM0_9STRA</name>
<evidence type="ECO:0000256" key="10">
    <source>
        <dbReference type="ARBA" id="ARBA00023136"/>
    </source>
</evidence>
<evidence type="ECO:0000313" key="12">
    <source>
        <dbReference type="EMBL" id="KAG2917071.1"/>
    </source>
</evidence>
<comment type="caution">
    <text evidence="12">The sequence shown here is derived from an EMBL/GenBank/DDBJ whole genome shotgun (WGS) entry which is preliminary data.</text>
</comment>
<dbReference type="Proteomes" id="UP000735874">
    <property type="component" value="Unassembled WGS sequence"/>
</dbReference>
<dbReference type="GO" id="GO:0006122">
    <property type="term" value="P:mitochondrial electron transport, ubiquinol to cytochrome c"/>
    <property type="evidence" value="ECO:0007669"/>
    <property type="project" value="InterPro"/>
</dbReference>
<dbReference type="VEuPathDB" id="FungiDB:PC110_g8656"/>
<dbReference type="EMBL" id="RCMI01000327">
    <property type="protein sequence ID" value="KAG2917071.1"/>
    <property type="molecule type" value="Genomic_DNA"/>
</dbReference>
<comment type="similarity">
    <text evidence="2">Belongs to the UQCRQ/QCR8 family.</text>
</comment>
<evidence type="ECO:0000256" key="3">
    <source>
        <dbReference type="ARBA" id="ARBA00022448"/>
    </source>
</evidence>
<keyword evidence="7" id="KW-0249">Electron transport</keyword>
<evidence type="ECO:0000313" key="11">
    <source>
        <dbReference type="EMBL" id="KAG2855496.1"/>
    </source>
</evidence>
<keyword evidence="5" id="KW-0812">Transmembrane</keyword>
<dbReference type="AlphaFoldDB" id="A0A8T1CAM0"/>
<comment type="subcellular location">
    <subcellularLocation>
        <location evidence="1">Mitochondrion inner membrane</location>
        <topology evidence="1">Single-pass membrane protein</topology>
    </subcellularLocation>
</comment>
<keyword evidence="10" id="KW-0472">Membrane</keyword>
<evidence type="ECO:0000256" key="1">
    <source>
        <dbReference type="ARBA" id="ARBA00004434"/>
    </source>
</evidence>
<dbReference type="Proteomes" id="UP000774804">
    <property type="component" value="Unassembled WGS sequence"/>
</dbReference>
<dbReference type="Gene3D" id="1.20.5.210">
    <property type="entry name" value="Cytochrome b-c1 complex subunit 8"/>
    <property type="match status" value="1"/>
</dbReference>
<evidence type="ECO:0000313" key="13">
    <source>
        <dbReference type="EMBL" id="KAG2954336.1"/>
    </source>
</evidence>
<evidence type="ECO:0000256" key="8">
    <source>
        <dbReference type="ARBA" id="ARBA00022989"/>
    </source>
</evidence>
<dbReference type="GO" id="GO:0005743">
    <property type="term" value="C:mitochondrial inner membrane"/>
    <property type="evidence" value="ECO:0007669"/>
    <property type="project" value="UniProtKB-SubCell"/>
</dbReference>
<accession>A0A8T1CAM0</accession>
<organism evidence="12 14">
    <name type="scientific">Phytophthora cactorum</name>
    <dbReference type="NCBI Taxonomy" id="29920"/>
    <lineage>
        <taxon>Eukaryota</taxon>
        <taxon>Sar</taxon>
        <taxon>Stramenopiles</taxon>
        <taxon>Oomycota</taxon>
        <taxon>Peronosporomycetes</taxon>
        <taxon>Peronosporales</taxon>
        <taxon>Peronosporaceae</taxon>
        <taxon>Phytophthora</taxon>
    </lineage>
</organism>
<proteinExistence type="inferred from homology"/>
<reference evidence="12" key="1">
    <citation type="submission" date="2018-10" db="EMBL/GenBank/DDBJ databases">
        <title>Effector identification in a new, highly contiguous assembly of the strawberry crown rot pathogen Phytophthora cactorum.</title>
        <authorList>
            <person name="Armitage A.D."/>
            <person name="Nellist C.F."/>
            <person name="Bates H."/>
            <person name="Vickerstaff R.J."/>
            <person name="Harrison R.J."/>
        </authorList>
    </citation>
    <scope>NUCLEOTIDE SEQUENCE</scope>
    <source>
        <strain evidence="11">15-7</strain>
        <strain evidence="12">4032</strain>
        <strain evidence="13">4040</strain>
    </source>
</reference>
<evidence type="ECO:0000256" key="9">
    <source>
        <dbReference type="ARBA" id="ARBA00023128"/>
    </source>
</evidence>
<dbReference type="VEuPathDB" id="FungiDB:PC110_g8655"/>
<gene>
    <name evidence="11" type="ORF">PC113_g12407</name>
    <name evidence="12" type="ORF">PC115_g10813</name>
    <name evidence="13" type="ORF">PC117_g1351</name>
</gene>
<keyword evidence="6" id="KW-0999">Mitochondrion inner membrane</keyword>
<dbReference type="GO" id="GO:0045275">
    <property type="term" value="C:respiratory chain complex III"/>
    <property type="evidence" value="ECO:0007669"/>
    <property type="project" value="InterPro"/>
</dbReference>
<evidence type="ECO:0000313" key="14">
    <source>
        <dbReference type="Proteomes" id="UP000774804"/>
    </source>
</evidence>
<dbReference type="InterPro" id="IPR036642">
    <property type="entry name" value="Cyt_bc1_su8_sf"/>
</dbReference>
<keyword evidence="8" id="KW-1133">Transmembrane helix</keyword>
<dbReference type="EMBL" id="RCMG01000374">
    <property type="protein sequence ID" value="KAG2855496.1"/>
    <property type="molecule type" value="Genomic_DNA"/>
</dbReference>
<evidence type="ECO:0000256" key="4">
    <source>
        <dbReference type="ARBA" id="ARBA00022660"/>
    </source>
</evidence>
<evidence type="ECO:0000256" key="2">
    <source>
        <dbReference type="ARBA" id="ARBA00007668"/>
    </source>
</evidence>
<evidence type="ECO:0000256" key="5">
    <source>
        <dbReference type="ARBA" id="ARBA00022692"/>
    </source>
</evidence>